<dbReference type="AlphaFoldDB" id="L9YVI2"/>
<feature type="transmembrane region" description="Helical" evidence="1">
    <location>
        <begin position="119"/>
        <end position="138"/>
    </location>
</feature>
<feature type="non-terminal residue" evidence="2">
    <location>
        <position position="1"/>
    </location>
</feature>
<dbReference type="RefSeq" id="WP_008458164.1">
    <property type="nucleotide sequence ID" value="NZ_AOIJ01000067.1"/>
</dbReference>
<keyword evidence="1" id="KW-0812">Transmembrane</keyword>
<evidence type="ECO:0000256" key="1">
    <source>
        <dbReference type="SAM" id="Phobius"/>
    </source>
</evidence>
<accession>L9YVI2</accession>
<dbReference type="Proteomes" id="UP000011592">
    <property type="component" value="Unassembled WGS sequence"/>
</dbReference>
<keyword evidence="3" id="KW-1185">Reference proteome</keyword>
<dbReference type="Pfam" id="PF26064">
    <property type="entry name" value="DUF8023"/>
    <property type="match status" value="1"/>
</dbReference>
<keyword evidence="1" id="KW-0472">Membrane</keyword>
<sequence length="139" mass="14962">SKNVMSKMEFDPADAGFTVALMVAGFIQTGIATFQLFDINFTDVIFSSGNIEITLAYAVSVGAFAGIIITNENTDLSSLKDDAEKLDDYYMWSIFGTVGVFAAWLLVGDVSSFFQSSDLWGLVYVGITSTAGFAAGWML</sequence>
<reference evidence="2 3" key="1">
    <citation type="journal article" date="2014" name="PLoS Genet.">
        <title>Phylogenetically driven sequencing of extremely halophilic archaea reveals strategies for static and dynamic osmo-response.</title>
        <authorList>
            <person name="Becker E.A."/>
            <person name="Seitzer P.M."/>
            <person name="Tritt A."/>
            <person name="Larsen D."/>
            <person name="Krusor M."/>
            <person name="Yao A.I."/>
            <person name="Wu D."/>
            <person name="Madern D."/>
            <person name="Eisen J.A."/>
            <person name="Darling A.E."/>
            <person name="Facciotti M.T."/>
        </authorList>
    </citation>
    <scope>NUCLEOTIDE SEQUENCE [LARGE SCALE GENOMIC DNA]</scope>
    <source>
        <strain evidence="2 3">JCM 14663</strain>
    </source>
</reference>
<feature type="transmembrane region" description="Helical" evidence="1">
    <location>
        <begin position="15"/>
        <end position="37"/>
    </location>
</feature>
<dbReference type="EMBL" id="AOIJ01000067">
    <property type="protein sequence ID" value="ELY76913.1"/>
    <property type="molecule type" value="Genomic_DNA"/>
</dbReference>
<name>L9YVI2_9EURY</name>
<keyword evidence="1" id="KW-1133">Transmembrane helix</keyword>
<dbReference type="PATRIC" id="fig|1230459.4.peg.3484"/>
<protein>
    <submittedName>
        <fullName evidence="2">Uncharacterized protein</fullName>
    </submittedName>
</protein>
<dbReference type="InterPro" id="IPR058336">
    <property type="entry name" value="VP3-like_halobact-type"/>
</dbReference>
<feature type="transmembrane region" description="Helical" evidence="1">
    <location>
        <begin position="89"/>
        <end position="107"/>
    </location>
</feature>
<gene>
    <name evidence="2" type="ORF">C486_17547</name>
</gene>
<evidence type="ECO:0000313" key="2">
    <source>
        <dbReference type="EMBL" id="ELY76913.1"/>
    </source>
</evidence>
<proteinExistence type="predicted"/>
<comment type="caution">
    <text evidence="2">The sequence shown here is derived from an EMBL/GenBank/DDBJ whole genome shotgun (WGS) entry which is preliminary data.</text>
</comment>
<feature type="transmembrane region" description="Helical" evidence="1">
    <location>
        <begin position="49"/>
        <end position="69"/>
    </location>
</feature>
<evidence type="ECO:0000313" key="3">
    <source>
        <dbReference type="Proteomes" id="UP000011592"/>
    </source>
</evidence>
<organism evidence="2 3">
    <name type="scientific">Natrinema gari JCM 14663</name>
    <dbReference type="NCBI Taxonomy" id="1230459"/>
    <lineage>
        <taxon>Archaea</taxon>
        <taxon>Methanobacteriati</taxon>
        <taxon>Methanobacteriota</taxon>
        <taxon>Stenosarchaea group</taxon>
        <taxon>Halobacteria</taxon>
        <taxon>Halobacteriales</taxon>
        <taxon>Natrialbaceae</taxon>
        <taxon>Natrinema</taxon>
    </lineage>
</organism>